<keyword evidence="2" id="KW-1185">Reference proteome</keyword>
<proteinExistence type="predicted"/>
<sequence length="107" mass="11744">INYFLSVLTLPSLSLEGEADLFDAPLSREEITEVIRDCLTSKETGPNRFTAKFYAAFAKELSPLLLEMYAKALACGCLGAHIKLPFKPLTFSLALEPLAAANFNETE</sequence>
<accession>A0A3Q3A3X8</accession>
<reference evidence="1" key="1">
    <citation type="submission" date="2025-08" db="UniProtKB">
        <authorList>
            <consortium name="Ensembl"/>
        </authorList>
    </citation>
    <scope>IDENTIFICATION</scope>
</reference>
<evidence type="ECO:0000313" key="1">
    <source>
        <dbReference type="Ensembl" id="ENSKMAP00000005559.1"/>
    </source>
</evidence>
<protein>
    <submittedName>
        <fullName evidence="1">Uncharacterized protein</fullName>
    </submittedName>
</protein>
<reference evidence="1" key="2">
    <citation type="submission" date="2025-09" db="UniProtKB">
        <authorList>
            <consortium name="Ensembl"/>
        </authorList>
    </citation>
    <scope>IDENTIFICATION</scope>
</reference>
<evidence type="ECO:0000313" key="2">
    <source>
        <dbReference type="Proteomes" id="UP000264800"/>
    </source>
</evidence>
<dbReference type="Ensembl" id="ENSKMAT00000005658.1">
    <property type="protein sequence ID" value="ENSKMAP00000005559.1"/>
    <property type="gene ID" value="ENSKMAG00000004231.1"/>
</dbReference>
<dbReference type="AlphaFoldDB" id="A0A3Q3A3X8"/>
<name>A0A3Q3A3X8_KRYMA</name>
<dbReference type="Proteomes" id="UP000264800">
    <property type="component" value="Unplaced"/>
</dbReference>
<organism evidence="1 2">
    <name type="scientific">Kryptolebias marmoratus</name>
    <name type="common">Mangrove killifish</name>
    <name type="synonym">Rivulus marmoratus</name>
    <dbReference type="NCBI Taxonomy" id="37003"/>
    <lineage>
        <taxon>Eukaryota</taxon>
        <taxon>Metazoa</taxon>
        <taxon>Chordata</taxon>
        <taxon>Craniata</taxon>
        <taxon>Vertebrata</taxon>
        <taxon>Euteleostomi</taxon>
        <taxon>Actinopterygii</taxon>
        <taxon>Neopterygii</taxon>
        <taxon>Teleostei</taxon>
        <taxon>Neoteleostei</taxon>
        <taxon>Acanthomorphata</taxon>
        <taxon>Ovalentaria</taxon>
        <taxon>Atherinomorphae</taxon>
        <taxon>Cyprinodontiformes</taxon>
        <taxon>Rivulidae</taxon>
        <taxon>Kryptolebias</taxon>
    </lineage>
</organism>